<dbReference type="Proteomes" id="UP000238479">
    <property type="component" value="Chromosome 4"/>
</dbReference>
<keyword evidence="2" id="KW-1185">Reference proteome</keyword>
<sequence>MVLVSSVPAKLRCSTGVGSTYGCHCCWILRPEQNNRSGVDTWATSWTPARRTYQGASHSIQS</sequence>
<reference evidence="1 2" key="1">
    <citation type="journal article" date="2018" name="Nat. Genet.">
        <title>The Rosa genome provides new insights in the design of modern roses.</title>
        <authorList>
            <person name="Bendahmane M."/>
        </authorList>
    </citation>
    <scope>NUCLEOTIDE SEQUENCE [LARGE SCALE GENOMIC DNA]</scope>
    <source>
        <strain evidence="2">cv. Old Blush</strain>
    </source>
</reference>
<gene>
    <name evidence="1" type="ORF">RchiOBHm_Chr4g0422641</name>
</gene>
<dbReference type="EMBL" id="PDCK01000042">
    <property type="protein sequence ID" value="PRQ39210.1"/>
    <property type="molecule type" value="Genomic_DNA"/>
</dbReference>
<proteinExistence type="predicted"/>
<accession>A0A2P6QYF1</accession>
<protein>
    <submittedName>
        <fullName evidence="1">Uncharacterized protein</fullName>
    </submittedName>
</protein>
<dbReference type="Gramene" id="PRQ39210">
    <property type="protein sequence ID" value="PRQ39210"/>
    <property type="gene ID" value="RchiOBHm_Chr4g0422641"/>
</dbReference>
<comment type="caution">
    <text evidence="1">The sequence shown here is derived from an EMBL/GenBank/DDBJ whole genome shotgun (WGS) entry which is preliminary data.</text>
</comment>
<dbReference type="AlphaFoldDB" id="A0A2P6QYF1"/>
<name>A0A2P6QYF1_ROSCH</name>
<evidence type="ECO:0000313" key="1">
    <source>
        <dbReference type="EMBL" id="PRQ39210.1"/>
    </source>
</evidence>
<organism evidence="1 2">
    <name type="scientific">Rosa chinensis</name>
    <name type="common">China rose</name>
    <dbReference type="NCBI Taxonomy" id="74649"/>
    <lineage>
        <taxon>Eukaryota</taxon>
        <taxon>Viridiplantae</taxon>
        <taxon>Streptophyta</taxon>
        <taxon>Embryophyta</taxon>
        <taxon>Tracheophyta</taxon>
        <taxon>Spermatophyta</taxon>
        <taxon>Magnoliopsida</taxon>
        <taxon>eudicotyledons</taxon>
        <taxon>Gunneridae</taxon>
        <taxon>Pentapetalae</taxon>
        <taxon>rosids</taxon>
        <taxon>fabids</taxon>
        <taxon>Rosales</taxon>
        <taxon>Rosaceae</taxon>
        <taxon>Rosoideae</taxon>
        <taxon>Rosoideae incertae sedis</taxon>
        <taxon>Rosa</taxon>
    </lineage>
</organism>
<evidence type="ECO:0000313" key="2">
    <source>
        <dbReference type="Proteomes" id="UP000238479"/>
    </source>
</evidence>